<feature type="domain" description="SCAN box" evidence="3">
    <location>
        <begin position="47"/>
        <end position="106"/>
    </location>
</feature>
<dbReference type="Ensembl" id="ENSCPBT00000004056.1">
    <property type="protein sequence ID" value="ENSCPBP00000003330.1"/>
    <property type="gene ID" value="ENSCPBG00000002678.1"/>
</dbReference>
<dbReference type="PANTHER" id="PTHR45935:SF15">
    <property type="entry name" value="SCAN BOX DOMAIN-CONTAINING PROTEIN"/>
    <property type="match status" value="1"/>
</dbReference>
<accession>A0A8C3F5I6</accession>
<dbReference type="Pfam" id="PF02023">
    <property type="entry name" value="SCAN"/>
    <property type="match status" value="1"/>
</dbReference>
<protein>
    <recommendedName>
        <fullName evidence="3">SCAN box domain-containing protein</fullName>
    </recommendedName>
</protein>
<dbReference type="Gene3D" id="1.10.4020.10">
    <property type="entry name" value="DNA breaking-rejoining enzymes"/>
    <property type="match status" value="1"/>
</dbReference>
<dbReference type="AlphaFoldDB" id="A0A8C3F5I6"/>
<proteinExistence type="predicted"/>
<evidence type="ECO:0000259" key="3">
    <source>
        <dbReference type="PROSITE" id="PS50804"/>
    </source>
</evidence>
<dbReference type="SMART" id="SM00431">
    <property type="entry name" value="SCAN"/>
    <property type="match status" value="1"/>
</dbReference>
<evidence type="ECO:0000313" key="4">
    <source>
        <dbReference type="Ensembl" id="ENSCPBP00000003330.1"/>
    </source>
</evidence>
<organism evidence="4 5">
    <name type="scientific">Chrysemys picta bellii</name>
    <name type="common">Western painted turtle</name>
    <name type="synonym">Emys bellii</name>
    <dbReference type="NCBI Taxonomy" id="8478"/>
    <lineage>
        <taxon>Eukaryota</taxon>
        <taxon>Metazoa</taxon>
        <taxon>Chordata</taxon>
        <taxon>Craniata</taxon>
        <taxon>Vertebrata</taxon>
        <taxon>Euteleostomi</taxon>
        <taxon>Archelosauria</taxon>
        <taxon>Testudinata</taxon>
        <taxon>Testudines</taxon>
        <taxon>Cryptodira</taxon>
        <taxon>Durocryptodira</taxon>
        <taxon>Testudinoidea</taxon>
        <taxon>Emydidae</taxon>
        <taxon>Chrysemys</taxon>
    </lineage>
</organism>
<sequence length="234" mass="26579">WHNGSTEAPQLAERVYMLWEEGAEAPYSLLKAEILARSGVTTAVQAQQYHEWRYQENKTPRSQLYDLIHLARKWLRTESRNPEKILEVLVIDQYMRGLPPDLRAWVIALVERRRTARELTRPVKEEAPLVKLAAPSPKARVTGPPRGPRWKKRGAEGPLEATKSQSAAGEEDWDVRLPKPRDLGMPRAPYRCYASLLHFSRSLGCSHKAPLCSLLPQPLHPAHRPVSRSAPTVP</sequence>
<dbReference type="InterPro" id="IPR038269">
    <property type="entry name" value="SCAN_sf"/>
</dbReference>
<dbReference type="GeneTree" id="ENSGT01030000234861"/>
<dbReference type="InterPro" id="IPR003309">
    <property type="entry name" value="SCAN_dom"/>
</dbReference>
<evidence type="ECO:0000256" key="1">
    <source>
        <dbReference type="ARBA" id="ARBA00023242"/>
    </source>
</evidence>
<evidence type="ECO:0000256" key="2">
    <source>
        <dbReference type="SAM" id="MobiDB-lite"/>
    </source>
</evidence>
<dbReference type="InterPro" id="IPR050916">
    <property type="entry name" value="SCAN-C2H2_zinc_finger"/>
</dbReference>
<dbReference type="Proteomes" id="UP000694380">
    <property type="component" value="Chromosome 1"/>
</dbReference>
<name>A0A8C3F5I6_CHRPI</name>
<keyword evidence="1" id="KW-0539">Nucleus</keyword>
<reference evidence="4" key="3">
    <citation type="submission" date="2025-09" db="UniProtKB">
        <authorList>
            <consortium name="Ensembl"/>
        </authorList>
    </citation>
    <scope>IDENTIFICATION</scope>
</reference>
<evidence type="ECO:0000313" key="5">
    <source>
        <dbReference type="Proteomes" id="UP000694380"/>
    </source>
</evidence>
<dbReference type="SUPFAM" id="SSF47353">
    <property type="entry name" value="Retrovirus capsid dimerization domain-like"/>
    <property type="match status" value="1"/>
</dbReference>
<reference evidence="4" key="1">
    <citation type="journal article" date="2015" name="Genome Biol. Evol.">
        <title>Physical Mapping and Refinement of the Painted Turtle Genome (Chrysemys picta) Inform Amniote Genome Evolution and Challenge Turtle-Bird Chromosomal Conservation.</title>
        <authorList>
            <person name="Badenhorst D."/>
            <person name="Hillier L.W."/>
            <person name="Literman R."/>
            <person name="Montiel E.E."/>
            <person name="Radhakrishnan S."/>
            <person name="Shen Y."/>
            <person name="Minx P."/>
            <person name="Janes D.E."/>
            <person name="Warren W.C."/>
            <person name="Edwards S.V."/>
            <person name="Valenzuela N."/>
        </authorList>
    </citation>
    <scope>NUCLEOTIDE SEQUENCE [LARGE SCALE GENOMIC DNA]</scope>
</reference>
<feature type="region of interest" description="Disordered" evidence="2">
    <location>
        <begin position="136"/>
        <end position="178"/>
    </location>
</feature>
<dbReference type="PANTHER" id="PTHR45935">
    <property type="entry name" value="PROTEIN ZBED8-RELATED"/>
    <property type="match status" value="1"/>
</dbReference>
<keyword evidence="5" id="KW-1185">Reference proteome</keyword>
<reference evidence="4" key="2">
    <citation type="submission" date="2025-08" db="UniProtKB">
        <authorList>
            <consortium name="Ensembl"/>
        </authorList>
    </citation>
    <scope>IDENTIFICATION</scope>
</reference>
<dbReference type="PROSITE" id="PS50804">
    <property type="entry name" value="SCAN_BOX"/>
    <property type="match status" value="1"/>
</dbReference>